<reference evidence="1" key="1">
    <citation type="journal article" date="2014" name="Genome Announc.">
        <title>Complete Nucleotide Sequence of pVv01, a P1-Like Plasmid Prophage of Vibrio vulnificus.</title>
        <authorList>
            <person name="Hammerl J.A."/>
            <person name="Klevanskaa K."/>
            <person name="Strauch E."/>
            <person name="Hertwig S."/>
        </authorList>
    </citation>
    <scope>NUCLEOTIDE SEQUENCE</scope>
    <source>
        <strain evidence="1">48/10</strain>
    </source>
</reference>
<sequence length="532" mass="58613">MGNPTTEQAYRDQVAKINNNASELAQVIVKPQFDGNDIITDSAARNDAIKASLAGSIFDGAGEMGAMIAGSAANAVRQYRHIHGELPSAELMSSMHNSIANMLSANPEHEGLKSILDSAGDGTMGSSEGIIQRNRMVALVVPVQLMMITNDMVTHIPANYNKSEIFRINRVAGTTFGDLKEGEIIDVDFSGQYSSMDQRHLIGNGDGTELNFAFDIASKSKAMPFVKGKVRILVDRMPVGGDDAKGGIFGKFTDADGETVTFTGTVNYQVGQLALKFSKAPKTGIEIHTIADISIEKDPSLIPTVEHEMLSYELFPHESALVSSNSIQSQFTGKREYNMDIAGMQLATARNLMAADKDRKRLNDIYFYAKGEKTFNLAIPTGLAYRQHYEMVQTVLLAISTELMNRTKRSGLVGIVAGREASRILKSIGAPHMVYAPNYRQLPQPHYVGTIFGYKFKEDPHMQDPWRVLCYAKGREHGDAGYVAGDAISAVNFAHSVGRNLKHENTLYELAYRDLHPHNGRDWYMWLRLIPE</sequence>
<geneLocation type="plasmid" evidence="1">
    <name>p48/10</name>
</geneLocation>
<name>A0AAI8ZL88_VIBVL</name>
<reference evidence="1" key="2">
    <citation type="submission" date="2014-01" db="EMBL/GenBank/DDBJ databases">
        <authorList>
            <person name="Hammerl J."/>
        </authorList>
    </citation>
    <scope>NUCLEOTIDE SEQUENCE</scope>
    <source>
        <strain evidence="1">48/10</strain>
        <plasmid evidence="1">p48/10</plasmid>
    </source>
</reference>
<keyword evidence="1" id="KW-0614">Plasmid</keyword>
<organism evidence="1">
    <name type="scientific">Vibrio vulnificus</name>
    <dbReference type="NCBI Taxonomy" id="672"/>
    <lineage>
        <taxon>Bacteria</taxon>
        <taxon>Pseudomonadati</taxon>
        <taxon>Pseudomonadota</taxon>
        <taxon>Gammaproteobacteria</taxon>
        <taxon>Vibrionales</taxon>
        <taxon>Vibrionaceae</taxon>
        <taxon>Vibrio</taxon>
    </lineage>
</organism>
<protein>
    <submittedName>
        <fullName evidence="1">Major capsid protein (P1-like gp23)</fullName>
    </submittedName>
</protein>
<dbReference type="RefSeq" id="WP_032071946.1">
    <property type="nucleotide sequence ID" value="NZ_MVKQ01000120.1"/>
</dbReference>
<evidence type="ECO:0000313" key="1">
    <source>
        <dbReference type="EMBL" id="CDM12424.1"/>
    </source>
</evidence>
<proteinExistence type="predicted"/>
<accession>A0AAI8ZL88</accession>
<dbReference type="EMBL" id="HG803186">
    <property type="protein sequence ID" value="CDM12424.1"/>
    <property type="molecule type" value="Genomic_DNA"/>
</dbReference>
<dbReference type="AlphaFoldDB" id="A0AAI8ZL88"/>